<evidence type="ECO:0000256" key="1">
    <source>
        <dbReference type="SAM" id="SignalP"/>
    </source>
</evidence>
<gene>
    <name evidence="2" type="ORF">B0T17DRAFT_615956</name>
</gene>
<reference evidence="2" key="1">
    <citation type="submission" date="2023-06" db="EMBL/GenBank/DDBJ databases">
        <title>Genome-scale phylogeny and comparative genomics of the fungal order Sordariales.</title>
        <authorList>
            <consortium name="Lawrence Berkeley National Laboratory"/>
            <person name="Hensen N."/>
            <person name="Bonometti L."/>
            <person name="Westerberg I."/>
            <person name="Brannstrom I.O."/>
            <person name="Guillou S."/>
            <person name="Cros-Aarteil S."/>
            <person name="Calhoun S."/>
            <person name="Haridas S."/>
            <person name="Kuo A."/>
            <person name="Mondo S."/>
            <person name="Pangilinan J."/>
            <person name="Riley R."/>
            <person name="LaButti K."/>
            <person name="Andreopoulos B."/>
            <person name="Lipzen A."/>
            <person name="Chen C."/>
            <person name="Yanf M."/>
            <person name="Daum C."/>
            <person name="Ng V."/>
            <person name="Clum A."/>
            <person name="Steindorff A."/>
            <person name="Ohm R."/>
            <person name="Martin F."/>
            <person name="Silar P."/>
            <person name="Natvig D."/>
            <person name="Lalanne C."/>
            <person name="Gautier V."/>
            <person name="Ament-velasquez S.L."/>
            <person name="Kruys A."/>
            <person name="Hutchinson M.I."/>
            <person name="Powell A.J."/>
            <person name="Barry K."/>
            <person name="Miller A.N."/>
            <person name="Grigoriev I.V."/>
            <person name="Debuchy R."/>
            <person name="Gladieux P."/>
            <person name="Thoren M.H."/>
            <person name="Johannesson H."/>
        </authorList>
    </citation>
    <scope>NUCLEOTIDE SEQUENCE</scope>
    <source>
        <strain evidence="2">SMH3391-2</strain>
    </source>
</reference>
<evidence type="ECO:0000313" key="2">
    <source>
        <dbReference type="EMBL" id="KAK0630275.1"/>
    </source>
</evidence>
<feature type="chain" id="PRO_5041296026" description="Allergen Asp f 4" evidence="1">
    <location>
        <begin position="36"/>
        <end position="320"/>
    </location>
</feature>
<dbReference type="Proteomes" id="UP001174934">
    <property type="component" value="Unassembled WGS sequence"/>
</dbReference>
<dbReference type="PANTHER" id="PTHR42039:SF1">
    <property type="entry name" value="PUTATIVE (AFU_ORTHOLOGUE AFUA_3G02940)-RELATED"/>
    <property type="match status" value="1"/>
</dbReference>
<keyword evidence="1" id="KW-0732">Signal</keyword>
<feature type="signal peptide" evidence="1">
    <location>
        <begin position="1"/>
        <end position="35"/>
    </location>
</feature>
<comment type="caution">
    <text evidence="2">The sequence shown here is derived from an EMBL/GenBank/DDBJ whole genome shotgun (WGS) entry which is preliminary data.</text>
</comment>
<dbReference type="AlphaFoldDB" id="A0AA40C9P7"/>
<evidence type="ECO:0008006" key="4">
    <source>
        <dbReference type="Google" id="ProtNLM"/>
    </source>
</evidence>
<evidence type="ECO:0000313" key="3">
    <source>
        <dbReference type="Proteomes" id="UP001174934"/>
    </source>
</evidence>
<accession>A0AA40C9P7</accession>
<dbReference type="GO" id="GO:0005576">
    <property type="term" value="C:extracellular region"/>
    <property type="evidence" value="ECO:0007669"/>
    <property type="project" value="InterPro"/>
</dbReference>
<dbReference type="PANTHER" id="PTHR42039">
    <property type="entry name" value="PUTATIVE (AFU_ORTHOLOGUE AFUA_3G02940)-RELATED"/>
    <property type="match status" value="1"/>
</dbReference>
<organism evidence="2 3">
    <name type="scientific">Bombardia bombarda</name>
    <dbReference type="NCBI Taxonomy" id="252184"/>
    <lineage>
        <taxon>Eukaryota</taxon>
        <taxon>Fungi</taxon>
        <taxon>Dikarya</taxon>
        <taxon>Ascomycota</taxon>
        <taxon>Pezizomycotina</taxon>
        <taxon>Sordariomycetes</taxon>
        <taxon>Sordariomycetidae</taxon>
        <taxon>Sordariales</taxon>
        <taxon>Lasiosphaeriaceae</taxon>
        <taxon>Bombardia</taxon>
    </lineage>
</organism>
<proteinExistence type="predicted"/>
<dbReference type="InterPro" id="IPR038903">
    <property type="entry name" value="Allergen_Asp_f_4"/>
</dbReference>
<protein>
    <recommendedName>
        <fullName evidence="4">Allergen Asp f 4</fullName>
    </recommendedName>
</protein>
<sequence length="320" mass="32982">MAHRPSFRKIDILSNLVKMHLSHLLLLTGALAVSAHPSGHAHLHRSAHEQRGESKFFKAVHKAIPIPTPSAAAAPAPSAAPSAAPAKASPTAAAFKAASVDSSDDSSATFKAFCGSTGNSKRVTEAQVMYTGNTGTGNGCSWGSNMMVVDNSLKEKYTYAQTYTNAANTAYEVRCFNKMGPDGALTGSFSANGGGQLVFTLKPGETKTVVADKNTQGVCAFAASSVPTTSFGQYAGNWVEFDFGNTSNGGWSGADCSSLVAQHYDMDVPGCKVCNGATSYCSTIKAGGIGDNAYTKGMEAEDGVGLNLAAGNVRLTVTVG</sequence>
<dbReference type="Pfam" id="PF25312">
    <property type="entry name" value="Allergen_Asp_f_4"/>
    <property type="match status" value="1"/>
</dbReference>
<keyword evidence="3" id="KW-1185">Reference proteome</keyword>
<dbReference type="EMBL" id="JAULSR010000002">
    <property type="protein sequence ID" value="KAK0630275.1"/>
    <property type="molecule type" value="Genomic_DNA"/>
</dbReference>
<name>A0AA40C9P7_9PEZI</name>
<dbReference type="GO" id="GO:0019863">
    <property type="term" value="F:IgE binding"/>
    <property type="evidence" value="ECO:0007669"/>
    <property type="project" value="InterPro"/>
</dbReference>